<keyword evidence="1" id="KW-0472">Membrane</keyword>
<gene>
    <name evidence="2" type="ORF">GCM10025791_21240</name>
</gene>
<organism evidence="2 3">
    <name type="scientific">Halioxenophilus aromaticivorans</name>
    <dbReference type="NCBI Taxonomy" id="1306992"/>
    <lineage>
        <taxon>Bacteria</taxon>
        <taxon>Pseudomonadati</taxon>
        <taxon>Pseudomonadota</taxon>
        <taxon>Gammaproteobacteria</taxon>
        <taxon>Alteromonadales</taxon>
        <taxon>Alteromonadaceae</taxon>
        <taxon>Halioxenophilus</taxon>
    </lineage>
</organism>
<proteinExistence type="predicted"/>
<keyword evidence="1" id="KW-0812">Transmembrane</keyword>
<dbReference type="Proteomes" id="UP001409585">
    <property type="component" value="Unassembled WGS sequence"/>
</dbReference>
<dbReference type="AlphaFoldDB" id="A0AAV3U1Y9"/>
<feature type="transmembrane region" description="Helical" evidence="1">
    <location>
        <begin position="20"/>
        <end position="37"/>
    </location>
</feature>
<feature type="transmembrane region" description="Helical" evidence="1">
    <location>
        <begin position="95"/>
        <end position="115"/>
    </location>
</feature>
<dbReference type="EMBL" id="BAABLX010000016">
    <property type="protein sequence ID" value="GAA4942483.1"/>
    <property type="molecule type" value="Genomic_DNA"/>
</dbReference>
<evidence type="ECO:0000313" key="3">
    <source>
        <dbReference type="Proteomes" id="UP001409585"/>
    </source>
</evidence>
<protein>
    <submittedName>
        <fullName evidence="2">Uncharacterized protein</fullName>
    </submittedName>
</protein>
<evidence type="ECO:0000313" key="2">
    <source>
        <dbReference type="EMBL" id="GAA4942483.1"/>
    </source>
</evidence>
<name>A0AAV3U1Y9_9ALTE</name>
<sequence length="132" mass="14003">MVMIFFFETHMDKSKAHKIIMGGLVGIACYVATVKFVELAAPSLGIAAARLAFVCTVVYAIVAFGEVLPAIFNNYAFMFYLVSGLAARADQPAPLLWAGLVVVGGIVVVMGILGIRLIMAKISQPQAATEGH</sequence>
<reference evidence="3" key="1">
    <citation type="journal article" date="2019" name="Int. J. Syst. Evol. Microbiol.">
        <title>The Global Catalogue of Microorganisms (GCM) 10K type strain sequencing project: providing services to taxonomists for standard genome sequencing and annotation.</title>
        <authorList>
            <consortium name="The Broad Institute Genomics Platform"/>
            <consortium name="The Broad Institute Genome Sequencing Center for Infectious Disease"/>
            <person name="Wu L."/>
            <person name="Ma J."/>
        </authorList>
    </citation>
    <scope>NUCLEOTIDE SEQUENCE [LARGE SCALE GENOMIC DNA]</scope>
    <source>
        <strain evidence="3">JCM 19134</strain>
    </source>
</reference>
<keyword evidence="3" id="KW-1185">Reference proteome</keyword>
<comment type="caution">
    <text evidence="2">The sequence shown here is derived from an EMBL/GenBank/DDBJ whole genome shotgun (WGS) entry which is preliminary data.</text>
</comment>
<evidence type="ECO:0000256" key="1">
    <source>
        <dbReference type="SAM" id="Phobius"/>
    </source>
</evidence>
<feature type="transmembrane region" description="Helical" evidence="1">
    <location>
        <begin position="43"/>
        <end position="64"/>
    </location>
</feature>
<keyword evidence="1" id="KW-1133">Transmembrane helix</keyword>
<accession>A0AAV3U1Y9</accession>